<evidence type="ECO:0008006" key="11">
    <source>
        <dbReference type="Google" id="ProtNLM"/>
    </source>
</evidence>
<dbReference type="InterPro" id="IPR005150">
    <property type="entry name" value="Cellulose_synth"/>
</dbReference>
<dbReference type="SUPFAM" id="SSF53448">
    <property type="entry name" value="Nucleotide-diphospho-sugar transferases"/>
    <property type="match status" value="2"/>
</dbReference>
<evidence type="ECO:0000256" key="7">
    <source>
        <dbReference type="ARBA" id="ARBA00023316"/>
    </source>
</evidence>
<evidence type="ECO:0000313" key="10">
    <source>
        <dbReference type="Proteomes" id="UP000593562"/>
    </source>
</evidence>
<evidence type="ECO:0000256" key="1">
    <source>
        <dbReference type="ARBA" id="ARBA00004127"/>
    </source>
</evidence>
<evidence type="ECO:0000256" key="3">
    <source>
        <dbReference type="ARBA" id="ARBA00022679"/>
    </source>
</evidence>
<evidence type="ECO:0000313" key="9">
    <source>
        <dbReference type="EMBL" id="KAF5734984.1"/>
    </source>
</evidence>
<feature type="transmembrane region" description="Helical" evidence="8">
    <location>
        <begin position="385"/>
        <end position="401"/>
    </location>
</feature>
<comment type="subcellular location">
    <subcellularLocation>
        <location evidence="1">Endomembrane system</location>
        <topology evidence="1">Multi-pass membrane protein</topology>
    </subcellularLocation>
</comment>
<proteinExistence type="predicted"/>
<feature type="transmembrane region" description="Helical" evidence="8">
    <location>
        <begin position="908"/>
        <end position="927"/>
    </location>
</feature>
<feature type="transmembrane region" description="Helical" evidence="8">
    <location>
        <begin position="509"/>
        <end position="527"/>
    </location>
</feature>
<feature type="transmembrane region" description="Helical" evidence="8">
    <location>
        <begin position="854"/>
        <end position="874"/>
    </location>
</feature>
<keyword evidence="10" id="KW-1185">Reference proteome</keyword>
<evidence type="ECO:0000256" key="8">
    <source>
        <dbReference type="SAM" id="Phobius"/>
    </source>
</evidence>
<dbReference type="GO" id="GO:0016760">
    <property type="term" value="F:cellulose synthase (UDP-forming) activity"/>
    <property type="evidence" value="ECO:0007669"/>
    <property type="project" value="InterPro"/>
</dbReference>
<protein>
    <recommendedName>
        <fullName evidence="11">Cellulose synthase-like protein G3</fullName>
    </recommendedName>
</protein>
<sequence>MGFRYGSLVEDYHTGYKLHCQGWKSILCNPDRAAFYGDAPISLIDSLNQNKRWAIGLLEVAFSKYSPITYGAQVMGPLMGLAYSHNGFWSTWSVPITTYAFLPQLTLLNGVSILPKLRVSATMTNAPMVLTNDCDMYSNDPQTPLRALCYLLDPRMIDSQLGFIQFPQRFKGINKDDIYGCEHKRLYHINMIGMDGLRGPNFLGSGGFFFRRALFGGPSTFVSPEISELCPTHVVDKPIQSQEILALAHHVAGSNYENNTNWGSKMGFRYGSLAEDYNTGYKLHCEGWKSIVCNPRRVSFYGDAPISLIDSLNQNKRWAIGLLEVAFSKYSPITYGARAMGPLMGLAYSQYGFWSIWSIPITTYAFLPQLALLNGVSILPKVSEPYWFFVYVFLCLGGYGQDLIDFILEGSTVYRWWSDQRIWIIRGLSSYMFGLIEFLSRHIVSSTINFNVTSKVVDDEQSKRYDQGIFEFGVASPIFVPIVMAAMINFAAFAHGLVQVLRWRDMEGLVMQMFLSGFLMLNCWPIYEAMVLRSDKGKIHSKLRVSATMTNAPIVLTNDCDMYSNDPHTPRRALCYLLDPRMIDSQLGFIQFPQRFKGINKDDIYGCEHKHLFHINMIGMDGLRGPNFVGSGGFFFRRALFGGPSTFVSPEIPKLCPTHIVDKPIQSQEILALAHHVAGSNYENNTNWGSKMGFRYGSLVEDYHTGYKLHCEGWKSILCNPDRAAFYGDAPISLIDSLNQNKRWAIGLLEVAFSKYSPITYGARSMGPLTGPLMGLAYSQYGFWSIWSIPITTYAFLPQLALLNGVSILPKVSEPYWFFLYVFLCVGGYVQDLLDFILEGSTVHRWWSDQRIWIIRGLSSYLFGLIEFLSRHIVSSTLSFNVTSKVVDDEQSKRYDQGIFEFGVASPMFVPLVMAAMINFVAFVHGLVQVLRWRDMEGLVMQMFISGFVMLNCWPIYEAMNLSYHEPLPLVDSLIAVVALVMRCSGLGYLVGVAELH</sequence>
<dbReference type="GO" id="GO:0016020">
    <property type="term" value="C:membrane"/>
    <property type="evidence" value="ECO:0007669"/>
    <property type="project" value="InterPro"/>
</dbReference>
<organism evidence="9 10">
    <name type="scientific">Tripterygium wilfordii</name>
    <name type="common">Thunder God vine</name>
    <dbReference type="NCBI Taxonomy" id="458696"/>
    <lineage>
        <taxon>Eukaryota</taxon>
        <taxon>Viridiplantae</taxon>
        <taxon>Streptophyta</taxon>
        <taxon>Embryophyta</taxon>
        <taxon>Tracheophyta</taxon>
        <taxon>Spermatophyta</taxon>
        <taxon>Magnoliopsida</taxon>
        <taxon>eudicotyledons</taxon>
        <taxon>Gunneridae</taxon>
        <taxon>Pentapetalae</taxon>
        <taxon>rosids</taxon>
        <taxon>fabids</taxon>
        <taxon>Celastrales</taxon>
        <taxon>Celastraceae</taxon>
        <taxon>Tripterygium</taxon>
    </lineage>
</organism>
<dbReference type="Proteomes" id="UP000593562">
    <property type="component" value="Unassembled WGS sequence"/>
</dbReference>
<feature type="transmembrane region" description="Helical" evidence="8">
    <location>
        <begin position="472"/>
        <end position="497"/>
    </location>
</feature>
<dbReference type="Gene3D" id="3.90.550.10">
    <property type="entry name" value="Spore Coat Polysaccharide Biosynthesis Protein SpsA, Chain A"/>
    <property type="match status" value="1"/>
</dbReference>
<evidence type="ECO:0000256" key="2">
    <source>
        <dbReference type="ARBA" id="ARBA00022676"/>
    </source>
</evidence>
<evidence type="ECO:0000256" key="4">
    <source>
        <dbReference type="ARBA" id="ARBA00022692"/>
    </source>
</evidence>
<keyword evidence="2" id="KW-0328">Glycosyltransferase</keyword>
<dbReference type="GO" id="GO:0030244">
    <property type="term" value="P:cellulose biosynthetic process"/>
    <property type="evidence" value="ECO:0007669"/>
    <property type="project" value="InterPro"/>
</dbReference>
<feature type="transmembrane region" description="Helical" evidence="8">
    <location>
        <begin position="939"/>
        <end position="957"/>
    </location>
</feature>
<evidence type="ECO:0000256" key="6">
    <source>
        <dbReference type="ARBA" id="ARBA00023136"/>
    </source>
</evidence>
<dbReference type="GO" id="GO:0012505">
    <property type="term" value="C:endomembrane system"/>
    <property type="evidence" value="ECO:0007669"/>
    <property type="project" value="UniProtKB-SubCell"/>
</dbReference>
<keyword evidence="5 8" id="KW-1133">Transmembrane helix</keyword>
<feature type="transmembrane region" description="Helical" evidence="8">
    <location>
        <begin position="421"/>
        <end position="439"/>
    </location>
</feature>
<dbReference type="InterPro" id="IPR029044">
    <property type="entry name" value="Nucleotide-diphossugar_trans"/>
</dbReference>
<dbReference type="GO" id="GO:0071555">
    <property type="term" value="P:cell wall organization"/>
    <property type="evidence" value="ECO:0007669"/>
    <property type="project" value="UniProtKB-KW"/>
</dbReference>
<gene>
    <name evidence="9" type="ORF">HS088_TW15G00483</name>
</gene>
<keyword evidence="3" id="KW-0808">Transferase</keyword>
<dbReference type="PANTHER" id="PTHR13301">
    <property type="entry name" value="X-BOX TRANSCRIPTION FACTOR-RELATED"/>
    <property type="match status" value="1"/>
</dbReference>
<reference evidence="9 10" key="1">
    <citation type="journal article" date="2020" name="Nat. Commun.">
        <title>Genome of Tripterygium wilfordii and identification of cytochrome P450 involved in triptolide biosynthesis.</title>
        <authorList>
            <person name="Tu L."/>
            <person name="Su P."/>
            <person name="Zhang Z."/>
            <person name="Gao L."/>
            <person name="Wang J."/>
            <person name="Hu T."/>
            <person name="Zhou J."/>
            <person name="Zhang Y."/>
            <person name="Zhao Y."/>
            <person name="Liu Y."/>
            <person name="Song Y."/>
            <person name="Tong Y."/>
            <person name="Lu Y."/>
            <person name="Yang J."/>
            <person name="Xu C."/>
            <person name="Jia M."/>
            <person name="Peters R.J."/>
            <person name="Huang L."/>
            <person name="Gao W."/>
        </authorList>
    </citation>
    <scope>NUCLEOTIDE SEQUENCE [LARGE SCALE GENOMIC DNA]</scope>
    <source>
        <strain evidence="10">cv. XIE 37</strain>
        <tissue evidence="9">Leaf</tissue>
    </source>
</reference>
<dbReference type="InParanoid" id="A0A7J7CLQ1"/>
<dbReference type="EMBL" id="JAAARO010000015">
    <property type="protein sequence ID" value="KAF5734984.1"/>
    <property type="molecule type" value="Genomic_DNA"/>
</dbReference>
<evidence type="ECO:0000256" key="5">
    <source>
        <dbReference type="ARBA" id="ARBA00022989"/>
    </source>
</evidence>
<dbReference type="AlphaFoldDB" id="A0A7J7CLQ1"/>
<keyword evidence="6 8" id="KW-0472">Membrane</keyword>
<accession>A0A7J7CLQ1</accession>
<name>A0A7J7CLQ1_TRIWF</name>
<feature type="transmembrane region" description="Helical" evidence="8">
    <location>
        <begin position="351"/>
        <end position="373"/>
    </location>
</feature>
<feature type="transmembrane region" description="Helical" evidence="8">
    <location>
        <begin position="816"/>
        <end position="834"/>
    </location>
</feature>
<keyword evidence="7" id="KW-0961">Cell wall biogenesis/degradation</keyword>
<comment type="caution">
    <text evidence="9">The sequence shown here is derived from an EMBL/GenBank/DDBJ whole genome shotgun (WGS) entry which is preliminary data.</text>
</comment>
<dbReference type="Pfam" id="PF03552">
    <property type="entry name" value="Cellulose_synt"/>
    <property type="match status" value="4"/>
</dbReference>
<keyword evidence="4 8" id="KW-0812">Transmembrane</keyword>
<feature type="transmembrane region" description="Helical" evidence="8">
    <location>
        <begin position="773"/>
        <end position="796"/>
    </location>
</feature>
<feature type="transmembrane region" description="Helical" evidence="8">
    <location>
        <begin position="969"/>
        <end position="991"/>
    </location>
</feature>